<dbReference type="InterPro" id="IPR023753">
    <property type="entry name" value="FAD/NAD-binding_dom"/>
</dbReference>
<dbReference type="InterPro" id="IPR050097">
    <property type="entry name" value="Ferredoxin-NADP_redctase_2"/>
</dbReference>
<accession>A0A7U7F0H4</accession>
<dbReference type="KEGG" id="sauw:SAI5S5_1017530"/>
<evidence type="ECO:0000313" key="8">
    <source>
        <dbReference type="EMBL" id="CCJ23458.1"/>
    </source>
</evidence>
<comment type="subunit">
    <text evidence="1 6">Homodimer.</text>
</comment>
<evidence type="ECO:0000256" key="4">
    <source>
        <dbReference type="ARBA" id="ARBA00022857"/>
    </source>
</evidence>
<keyword evidence="5 6" id="KW-0560">Oxidoreductase</keyword>
<keyword evidence="4 6" id="KW-0521">NADP</keyword>
<dbReference type="KEGG" id="sauj:SAI2T2_1017600"/>
<organism evidence="8 9">
    <name type="scientific">Staphylococcus aureus subsp. aureus ST228</name>
    <dbReference type="NCBI Taxonomy" id="1074919"/>
    <lineage>
        <taxon>Bacteria</taxon>
        <taxon>Bacillati</taxon>
        <taxon>Bacillota</taxon>
        <taxon>Bacilli</taxon>
        <taxon>Bacillales</taxon>
        <taxon>Staphylococcaceae</taxon>
        <taxon>Staphylococcus</taxon>
    </lineage>
</organism>
<evidence type="ECO:0000256" key="1">
    <source>
        <dbReference type="ARBA" id="ARBA00011738"/>
    </source>
</evidence>
<dbReference type="InterPro" id="IPR022890">
    <property type="entry name" value="Fd--NADP_Rdtase_type_2"/>
</dbReference>
<dbReference type="GO" id="GO:0004324">
    <property type="term" value="F:ferredoxin-NADP+ reductase activity"/>
    <property type="evidence" value="ECO:0007669"/>
    <property type="project" value="UniProtKB-UniRule"/>
</dbReference>
<feature type="binding site" evidence="6">
    <location>
        <position position="54"/>
    </location>
    <ligand>
        <name>FAD</name>
        <dbReference type="ChEBI" id="CHEBI:57692"/>
    </ligand>
</feature>
<feature type="binding site" evidence="6">
    <location>
        <position position="106"/>
    </location>
    <ligand>
        <name>FAD</name>
        <dbReference type="ChEBI" id="CHEBI:57692"/>
    </ligand>
</feature>
<dbReference type="KEGG" id="sauk:SAI3T3_1017590"/>
<feature type="binding site" evidence="6">
    <location>
        <position position="141"/>
    </location>
    <ligand>
        <name>FAD</name>
        <dbReference type="ChEBI" id="CHEBI:57692"/>
    </ligand>
</feature>
<dbReference type="KEGG" id="sauv:SAI7S6_1017590"/>
<dbReference type="PRINTS" id="PR00368">
    <property type="entry name" value="FADPNR"/>
</dbReference>
<dbReference type="KEGG" id="saut:SAI1T1_2017590"/>
<feature type="binding site" evidence="6">
    <location>
        <position position="308"/>
    </location>
    <ligand>
        <name>FAD</name>
        <dbReference type="ChEBI" id="CHEBI:57692"/>
    </ligand>
</feature>
<evidence type="ECO:0000256" key="6">
    <source>
        <dbReference type="HAMAP-Rule" id="MF_01685"/>
    </source>
</evidence>
<feature type="binding site" evidence="6">
    <location>
        <position position="35"/>
    </location>
    <ligand>
        <name>FAD</name>
        <dbReference type="ChEBI" id="CHEBI:57692"/>
    </ligand>
</feature>
<feature type="binding site" evidence="6">
    <location>
        <position position="66"/>
    </location>
    <ligand>
        <name>FAD</name>
        <dbReference type="ChEBI" id="CHEBI:57692"/>
    </ligand>
</feature>
<evidence type="ECO:0000256" key="3">
    <source>
        <dbReference type="ARBA" id="ARBA00022827"/>
    </source>
</evidence>
<dbReference type="Pfam" id="PF07992">
    <property type="entry name" value="Pyr_redox_2"/>
    <property type="match status" value="1"/>
</dbReference>
<dbReference type="SUPFAM" id="SSF51905">
    <property type="entry name" value="FAD/NAD(P)-binding domain"/>
    <property type="match status" value="1"/>
</dbReference>
<dbReference type="KEGG" id="saux:SAI6T6_1017540"/>
<dbReference type="Proteomes" id="UP000032744">
    <property type="component" value="Chromosome"/>
</dbReference>
<evidence type="ECO:0000256" key="5">
    <source>
        <dbReference type="ARBA" id="ARBA00023002"/>
    </source>
</evidence>
<dbReference type="EMBL" id="HE579071">
    <property type="protein sequence ID" value="CCJ23458.1"/>
    <property type="molecule type" value="Genomic_DNA"/>
</dbReference>
<keyword evidence="2 6" id="KW-0285">Flavoprotein</keyword>
<dbReference type="Gene3D" id="3.50.50.60">
    <property type="entry name" value="FAD/NAD(P)-binding domain"/>
    <property type="match status" value="2"/>
</dbReference>
<evidence type="ECO:0000256" key="2">
    <source>
        <dbReference type="ARBA" id="ARBA00022630"/>
    </source>
</evidence>
<keyword evidence="3 6" id="KW-0274">FAD</keyword>
<dbReference type="AlphaFoldDB" id="A0A7U7F0H4"/>
<sequence>MIIIINLSTLMKEMNIESHRRHIMKDVTIIGGGPSGLYASFYAGLRDMSVRLIDVQSELGGKMRIYPEKIIWDIGGIAPKPCHEILKDTIKQGLYFKPEVHLNERVVDIRKKAERHFEVETEAGEIYTSKAVIIAIGAGIINPKQLDVKGVERYQLTNLHYVVQSYRRFKDKDVLISGGGNTALDWAHDIAKIAKSVTVVYRKEDVSGHEAMKTLVTDLNVKLCPKTRIKYLVGNDDETHISEVVLEHVESGDRHTVKFDDVIISHGFDRCNTLLSETSSKLDMHDDCRVKGFGNTTTSIPGIYACGDIVYHDAKSHLIASAFSDGANAANLAKTYIQPDANAEGYVSSHHEVFKEANKTIVNKHLY</sequence>
<proteinExistence type="inferred from homology"/>
<dbReference type="HAMAP" id="MF_01685">
    <property type="entry name" value="FENR2"/>
    <property type="match status" value="1"/>
</dbReference>
<dbReference type="GO" id="GO:0050660">
    <property type="term" value="F:flavin adenine dinucleotide binding"/>
    <property type="evidence" value="ECO:0007669"/>
    <property type="project" value="UniProtKB-UniRule"/>
</dbReference>
<comment type="catalytic activity">
    <reaction evidence="6">
        <text>2 reduced [2Fe-2S]-[ferredoxin] + NADP(+) + H(+) = 2 oxidized [2Fe-2S]-[ferredoxin] + NADPH</text>
        <dbReference type="Rhea" id="RHEA:20125"/>
        <dbReference type="Rhea" id="RHEA-COMP:10000"/>
        <dbReference type="Rhea" id="RHEA-COMP:10001"/>
        <dbReference type="ChEBI" id="CHEBI:15378"/>
        <dbReference type="ChEBI" id="CHEBI:33737"/>
        <dbReference type="ChEBI" id="CHEBI:33738"/>
        <dbReference type="ChEBI" id="CHEBI:57783"/>
        <dbReference type="ChEBI" id="CHEBI:58349"/>
        <dbReference type="EC" id="1.18.1.2"/>
    </reaction>
</comment>
<evidence type="ECO:0000259" key="7">
    <source>
        <dbReference type="Pfam" id="PF07992"/>
    </source>
</evidence>
<feature type="domain" description="FAD/NAD(P)-binding" evidence="7">
    <location>
        <begin position="25"/>
        <end position="316"/>
    </location>
</feature>
<comment type="cofactor">
    <cofactor evidence="6">
        <name>FAD</name>
        <dbReference type="ChEBI" id="CHEBI:57692"/>
    </cofactor>
    <text evidence="6">Binds 1 FAD per subunit.</text>
</comment>
<reference evidence="8 9" key="1">
    <citation type="journal article" date="2012" name="PLoS ONE">
        <title>Short term evolution of a highly transmissible methicillin-resistant Staphylococcus aureus clone (ST228) in a tertiary care hospital.</title>
        <authorList>
            <person name="Vogel V."/>
            <person name="Falquet L."/>
            <person name="Calderon-Copete S.P."/>
            <person name="Basset P."/>
            <person name="Blanc D.S."/>
        </authorList>
    </citation>
    <scope>NUCLEOTIDE SEQUENCE [LARGE SCALE GENOMIC DNA]</scope>
    <source>
        <strain evidence="9">ST228/18412</strain>
    </source>
</reference>
<dbReference type="EC" id="1.18.1.2" evidence="6"/>
<dbReference type="GO" id="GO:0050661">
    <property type="term" value="F:NADP binding"/>
    <property type="evidence" value="ECO:0007669"/>
    <property type="project" value="UniProtKB-UniRule"/>
</dbReference>
<feature type="binding site" evidence="6">
    <location>
        <position position="62"/>
    </location>
    <ligand>
        <name>FAD</name>
        <dbReference type="ChEBI" id="CHEBI:57692"/>
    </ligand>
</feature>
<comment type="similarity">
    <text evidence="6">Belongs to the ferredoxin--NADP reductase type 2 family.</text>
</comment>
<dbReference type="KEGG" id="sauy:SAI8T7_1017570"/>
<dbReference type="InterPro" id="IPR036188">
    <property type="entry name" value="FAD/NAD-bd_sf"/>
</dbReference>
<feature type="binding site" evidence="6">
    <location>
        <position position="349"/>
    </location>
    <ligand>
        <name>FAD</name>
        <dbReference type="ChEBI" id="CHEBI:57692"/>
    </ligand>
</feature>
<name>A0A7U7F0H4_STAAU</name>
<dbReference type="PRINTS" id="PR00469">
    <property type="entry name" value="PNDRDTASEII"/>
</dbReference>
<protein>
    <recommendedName>
        <fullName evidence="6">Ferredoxin--NADP reductase</fullName>
        <shortName evidence="6">FNR</shortName>
        <shortName evidence="6">Fd-NADP(+) reductase</shortName>
        <ecNumber evidence="6">1.18.1.2</ecNumber>
    </recommendedName>
</protein>
<dbReference type="PANTHER" id="PTHR48105">
    <property type="entry name" value="THIOREDOXIN REDUCTASE 1-RELATED-RELATED"/>
    <property type="match status" value="1"/>
</dbReference>
<evidence type="ECO:0000313" key="9">
    <source>
        <dbReference type="Proteomes" id="UP000032744"/>
    </source>
</evidence>
<gene>
    <name evidence="8" type="ORF">SAI7S6_1017590</name>
</gene>
<dbReference type="KEGG" id="sauq:SAI4T8_1017600"/>